<evidence type="ECO:0000256" key="1">
    <source>
        <dbReference type="ARBA" id="ARBA00022658"/>
    </source>
</evidence>
<evidence type="ECO:0000313" key="5">
    <source>
        <dbReference type="Proteomes" id="UP000078200"/>
    </source>
</evidence>
<evidence type="ECO:0000259" key="3">
    <source>
        <dbReference type="PROSITE" id="PS50191"/>
    </source>
</evidence>
<dbReference type="InterPro" id="IPR036865">
    <property type="entry name" value="CRAL-TRIO_dom_sf"/>
</dbReference>
<dbReference type="PROSITE" id="PS50191">
    <property type="entry name" value="CRAL_TRIO"/>
    <property type="match status" value="1"/>
</dbReference>
<dbReference type="Pfam" id="PF13716">
    <property type="entry name" value="CRAL_TRIO_2"/>
    <property type="match status" value="1"/>
</dbReference>
<dbReference type="InterPro" id="IPR001251">
    <property type="entry name" value="CRAL-TRIO_dom"/>
</dbReference>
<dbReference type="SUPFAM" id="SSF52087">
    <property type="entry name" value="CRAL/TRIO domain"/>
    <property type="match status" value="1"/>
</dbReference>
<dbReference type="Gene3D" id="3.40.525.10">
    <property type="entry name" value="CRAL-TRIO lipid binding domain"/>
    <property type="match status" value="1"/>
</dbReference>
<dbReference type="CDD" id="cd00170">
    <property type="entry name" value="SEC14"/>
    <property type="match status" value="1"/>
</dbReference>
<keyword evidence="1" id="KW-0344">Guanine-nucleotide releasing factor</keyword>
<dbReference type="GO" id="GO:0005737">
    <property type="term" value="C:cytoplasm"/>
    <property type="evidence" value="ECO:0007669"/>
    <property type="project" value="TreeGrafter"/>
</dbReference>
<name>A0A1A9V229_GLOAU</name>
<dbReference type="AlphaFoldDB" id="A0A1A9V229"/>
<dbReference type="InterPro" id="IPR051336">
    <property type="entry name" value="RhoGEF_Guanine_NuclExch_SF"/>
</dbReference>
<dbReference type="VEuPathDB" id="VectorBase:GAUT023318"/>
<dbReference type="Proteomes" id="UP000078200">
    <property type="component" value="Unassembled WGS sequence"/>
</dbReference>
<dbReference type="GO" id="GO:0005085">
    <property type="term" value="F:guanyl-nucleotide exchange factor activity"/>
    <property type="evidence" value="ECO:0007669"/>
    <property type="project" value="UniProtKB-KW"/>
</dbReference>
<evidence type="ECO:0000313" key="4">
    <source>
        <dbReference type="EnsemblMetazoa" id="GAUT023318-PA"/>
    </source>
</evidence>
<feature type="domain" description="CRAL-TRIO" evidence="3">
    <location>
        <begin position="195"/>
        <end position="346"/>
    </location>
</feature>
<organism evidence="4 5">
    <name type="scientific">Glossina austeni</name>
    <name type="common">Savannah tsetse fly</name>
    <dbReference type="NCBI Taxonomy" id="7395"/>
    <lineage>
        <taxon>Eukaryota</taxon>
        <taxon>Metazoa</taxon>
        <taxon>Ecdysozoa</taxon>
        <taxon>Arthropoda</taxon>
        <taxon>Hexapoda</taxon>
        <taxon>Insecta</taxon>
        <taxon>Pterygota</taxon>
        <taxon>Neoptera</taxon>
        <taxon>Endopterygota</taxon>
        <taxon>Diptera</taxon>
        <taxon>Brachycera</taxon>
        <taxon>Muscomorpha</taxon>
        <taxon>Hippoboscoidea</taxon>
        <taxon>Glossinidae</taxon>
        <taxon>Glossina</taxon>
    </lineage>
</organism>
<reference evidence="4" key="1">
    <citation type="submission" date="2020-05" db="UniProtKB">
        <authorList>
            <consortium name="EnsemblMetazoa"/>
        </authorList>
    </citation>
    <scope>IDENTIFICATION</scope>
    <source>
        <strain evidence="4">TTRI</strain>
    </source>
</reference>
<dbReference type="SMART" id="SM00516">
    <property type="entry name" value="SEC14"/>
    <property type="match status" value="1"/>
</dbReference>
<feature type="compositionally biased region" description="Polar residues" evidence="2">
    <location>
        <begin position="433"/>
        <end position="442"/>
    </location>
</feature>
<keyword evidence="5" id="KW-1185">Reference proteome</keyword>
<protein>
    <submittedName>
        <fullName evidence="4">CRAL-TRIO domain-containing protein</fullName>
    </submittedName>
</protein>
<feature type="region of interest" description="Disordered" evidence="2">
    <location>
        <begin position="433"/>
        <end position="453"/>
    </location>
</feature>
<evidence type="ECO:0000256" key="2">
    <source>
        <dbReference type="SAM" id="MobiDB-lite"/>
    </source>
</evidence>
<sequence>MSKDADAWDAIAYLRTCCVSSGALYALGITPANDIIIGTVFTLSTFHCRFINVVGVINDNDVESVLAESQAIVTHASQQQQRQQHMLESQCSVTSTTSIQTVLQQSVILQQNTSTPKHANSTTNLNGLSLTQQQQQHQQQTAINSNSNSLNNSQIITYAIEALPGLRHPSDSVNSLLEHIAPANMSSEGVLNIADVADLLHPQHAIITGGRSQEGCPLIIFPDNNNFATLEEVDYQKLILYLTSVPSLQDADLGFHLIIDRRKDKWTSVKTVLQRISIYFPGIIHVVYVLRPSGLFQKAISEVSTKFSKDEYRFRLVICSALNDLHEYIEQNQLTSDMGGTLIYSHHEWIQQRISLEKFSSLTHQVSAELDIFIQAIHDTEFPNSVEATQKLLDDQGVDYERLKEEILAAAKHGETLLNNIKSNDEIKEFSERTGNVSSIERSSAGQYQQQHSQQQQSIQNFTIRHQIIYHQQYKLKKPQYYDDCRDYRRLLVQLEETERRFDEFWRTHRNRLQQCLELRRFEHSFRNLQQLCSKDIDEAAEAIIAGQKLIGSRGVYPWEIVQPKCDELQRICDIISERVKKRLEILNKNRELMERVEKANEWCANGVELLTSQRIEKCSTSAELAEQSLQEIQTFIASASDFKLSSPINGTVGSERVKATPQHRDWELHKYRDLRIVKESKEKLKYQNPINLTKNLIVRELSADYPEWRTATTNE</sequence>
<proteinExistence type="predicted"/>
<feature type="compositionally biased region" description="Low complexity" evidence="2">
    <location>
        <begin position="443"/>
        <end position="453"/>
    </location>
</feature>
<dbReference type="STRING" id="7395.A0A1A9V229"/>
<dbReference type="PANTHER" id="PTHR22826">
    <property type="entry name" value="RHO GUANINE EXCHANGE FACTOR-RELATED"/>
    <property type="match status" value="1"/>
</dbReference>
<dbReference type="PANTHER" id="PTHR22826:SF211">
    <property type="entry name" value="LD43457P"/>
    <property type="match status" value="1"/>
</dbReference>
<accession>A0A1A9V229</accession>
<dbReference type="EnsemblMetazoa" id="GAUT023318-RA">
    <property type="protein sequence ID" value="GAUT023318-PA"/>
    <property type="gene ID" value="GAUT023318"/>
</dbReference>